<dbReference type="PANTHER" id="PTHR43199">
    <property type="entry name" value="GLUTATHIONE HYDROLASE"/>
    <property type="match status" value="1"/>
</dbReference>
<comment type="subunit">
    <text evidence="11">This enzyme consists of two polypeptide chains, which are synthesized in precursor form from a single polypeptide.</text>
</comment>
<dbReference type="Pfam" id="PF01019">
    <property type="entry name" value="G_glu_transpept"/>
    <property type="match status" value="1"/>
</dbReference>
<dbReference type="GO" id="GO:0103068">
    <property type="term" value="F:leukotriene C4 gamma-glutamyl transferase activity"/>
    <property type="evidence" value="ECO:0007669"/>
    <property type="project" value="UniProtKB-EC"/>
</dbReference>
<dbReference type="InterPro" id="IPR043137">
    <property type="entry name" value="GGT_ssub_C"/>
</dbReference>
<evidence type="ECO:0000256" key="9">
    <source>
        <dbReference type="PIRSR" id="PIRSR600101-1"/>
    </source>
</evidence>
<comment type="catalytic activity">
    <reaction evidence="2 11">
        <text>glutathione + H2O = L-cysteinylglycine + L-glutamate</text>
        <dbReference type="Rhea" id="RHEA:28807"/>
        <dbReference type="ChEBI" id="CHEBI:15377"/>
        <dbReference type="ChEBI" id="CHEBI:29985"/>
        <dbReference type="ChEBI" id="CHEBI:57925"/>
        <dbReference type="ChEBI" id="CHEBI:61694"/>
        <dbReference type="EC" id="3.4.19.13"/>
    </reaction>
</comment>
<feature type="binding site" evidence="10">
    <location>
        <position position="471"/>
    </location>
    <ligand>
        <name>L-glutamate</name>
        <dbReference type="ChEBI" id="CHEBI:29985"/>
    </ligand>
</feature>
<feature type="binding site" evidence="10">
    <location>
        <begin position="449"/>
        <end position="450"/>
    </location>
    <ligand>
        <name>L-glutamate</name>
        <dbReference type="ChEBI" id="CHEBI:29985"/>
    </ligand>
</feature>
<keyword evidence="13" id="KW-1185">Reference proteome</keyword>
<dbReference type="PRINTS" id="PR01210">
    <property type="entry name" value="GGTRANSPTASE"/>
</dbReference>
<dbReference type="GO" id="GO:0006751">
    <property type="term" value="P:glutathione catabolic process"/>
    <property type="evidence" value="ECO:0007669"/>
    <property type="project" value="UniProtKB-UniRule"/>
</dbReference>
<dbReference type="InterPro" id="IPR000101">
    <property type="entry name" value="GGT_peptidase"/>
</dbReference>
<dbReference type="NCBIfam" id="TIGR00066">
    <property type="entry name" value="g_glut_trans"/>
    <property type="match status" value="1"/>
</dbReference>
<comment type="catalytic activity">
    <reaction evidence="8 11">
        <text>an N-terminal (5-L-glutamyl)-[peptide] + an alpha-amino acid = 5-L-glutamyl amino acid + an N-terminal L-alpha-aminoacyl-[peptide]</text>
        <dbReference type="Rhea" id="RHEA:23904"/>
        <dbReference type="Rhea" id="RHEA-COMP:9780"/>
        <dbReference type="Rhea" id="RHEA-COMP:9795"/>
        <dbReference type="ChEBI" id="CHEBI:77644"/>
        <dbReference type="ChEBI" id="CHEBI:78597"/>
        <dbReference type="ChEBI" id="CHEBI:78599"/>
        <dbReference type="ChEBI" id="CHEBI:78608"/>
        <dbReference type="EC" id="2.3.2.2"/>
    </reaction>
</comment>
<reference evidence="12" key="1">
    <citation type="submission" date="2022-05" db="EMBL/GenBank/DDBJ databases">
        <title>Single-amplified genomics reveal most streamlined microbe among free-living bacteria.</title>
        <authorList>
            <person name="Roda-Garcia J."/>
            <person name="Haro-Moreno J.M."/>
            <person name="Rodriguez-Valera F."/>
            <person name="Almagro-Moreno S."/>
            <person name="Lopez-Perez M."/>
        </authorList>
    </citation>
    <scope>NUCLEOTIDE SEQUENCE</scope>
    <source>
        <strain evidence="12">TMED112-D2-2</strain>
    </source>
</reference>
<organism evidence="12 13">
    <name type="scientific">SAR86 cluster bacterium</name>
    <dbReference type="NCBI Taxonomy" id="2030880"/>
    <lineage>
        <taxon>Bacteria</taxon>
        <taxon>Pseudomonadati</taxon>
        <taxon>Pseudomonadota</taxon>
        <taxon>Gammaproteobacteria</taxon>
        <taxon>SAR86 cluster</taxon>
    </lineage>
</organism>
<keyword evidence="6 11" id="KW-0865">Zymogen</keyword>
<evidence type="ECO:0000256" key="7">
    <source>
        <dbReference type="ARBA" id="ARBA00023315"/>
    </source>
</evidence>
<evidence type="ECO:0000256" key="3">
    <source>
        <dbReference type="ARBA" id="ARBA00009381"/>
    </source>
</evidence>
<feature type="binding site" evidence="10">
    <location>
        <position position="106"/>
    </location>
    <ligand>
        <name>L-glutamate</name>
        <dbReference type="ChEBI" id="CHEBI:29985"/>
    </ligand>
</feature>
<feature type="binding site" evidence="10">
    <location>
        <position position="420"/>
    </location>
    <ligand>
        <name>L-glutamate</name>
        <dbReference type="ChEBI" id="CHEBI:29985"/>
    </ligand>
</feature>
<dbReference type="PANTHER" id="PTHR43199:SF1">
    <property type="entry name" value="GLUTATHIONE HYDROLASE PROENZYME"/>
    <property type="match status" value="1"/>
</dbReference>
<dbReference type="Proteomes" id="UP001056381">
    <property type="component" value="Chromosome"/>
</dbReference>
<evidence type="ECO:0000256" key="2">
    <source>
        <dbReference type="ARBA" id="ARBA00001089"/>
    </source>
</evidence>
<dbReference type="PROSITE" id="PS00462">
    <property type="entry name" value="G_GLU_TRANSPEPTIDASE"/>
    <property type="match status" value="1"/>
</dbReference>
<evidence type="ECO:0000256" key="11">
    <source>
        <dbReference type="RuleBase" id="RU368036"/>
    </source>
</evidence>
<dbReference type="Gene3D" id="3.60.20.40">
    <property type="match status" value="1"/>
</dbReference>
<dbReference type="InterPro" id="IPR029055">
    <property type="entry name" value="Ntn_hydrolases_N"/>
</dbReference>
<sequence length="573" mass="63903">MESRLRKNRDIWLKNFLILLFSINLQTENLTGKTVVADQTMVVTRHYLASEVGNQVLIKGGNAIDAAVAVSFALAVVLPQAGNIGGGGFMIFYDKEDDNIYSMDYREMAPLNATEDMFMIEGKRSRELALESYLSSGIPGTVHGMYEIHKKFGKLSWEELIQPSITLASEGFRVTNELAEALKSEQVKLGKSVNTKKIFFKNGEPLKKDDLLIQTDLANTLKLIAIYGSDGFYSGETAKKIALDMSNNGGLITEKDLSGYYSKLRDPIIFNYKDLKIASMPPPSSGGLLLGLMLNMLENFDLSDDPNDVKNILIISEIMQIAFSLRAKHIGDEDFYPVPIENFLSEDIATELSKNVNTKRTSTNSEINSANIIFKENTTHFSIIDKYGNAVSNTTTLNTGFGSGIVIKDTGILMNNEMDDFSSAPGVENYFSLLGSEANKIEPKKRPLSSMTPTIVFEDDEVRLITGAQGGGRIITAVLQIIINYFEYKLSPELSISTNRYHHQWFPEKLYYENFDDKTLRELKKLGFELEKRELEDYYSNGITSTIIIEGDKIIGISDPRLDDYSSVGSSVD</sequence>
<dbReference type="SUPFAM" id="SSF56235">
    <property type="entry name" value="N-terminal nucleophile aminohydrolases (Ntn hydrolases)"/>
    <property type="match status" value="1"/>
</dbReference>
<evidence type="ECO:0000313" key="13">
    <source>
        <dbReference type="Proteomes" id="UP001056381"/>
    </source>
</evidence>
<dbReference type="GO" id="GO:0036374">
    <property type="term" value="F:glutathione hydrolase activity"/>
    <property type="evidence" value="ECO:0007669"/>
    <property type="project" value="UniProtKB-UniRule"/>
</dbReference>
<comment type="similarity">
    <text evidence="3 11">Belongs to the gamma-glutamyltransferase family.</text>
</comment>
<dbReference type="GO" id="GO:0006750">
    <property type="term" value="P:glutathione biosynthetic process"/>
    <property type="evidence" value="ECO:0007669"/>
    <property type="project" value="UniProtKB-KW"/>
</dbReference>
<comment type="pathway">
    <text evidence="11">Sulfur metabolism; glutathione metabolism.</text>
</comment>
<evidence type="ECO:0000256" key="5">
    <source>
        <dbReference type="ARBA" id="ARBA00022801"/>
    </source>
</evidence>
<proteinExistence type="inferred from homology"/>
<feature type="binding site" evidence="10">
    <location>
        <begin position="396"/>
        <end position="398"/>
    </location>
    <ligand>
        <name>L-glutamate</name>
        <dbReference type="ChEBI" id="CHEBI:29985"/>
    </ligand>
</feature>
<dbReference type="InterPro" id="IPR043138">
    <property type="entry name" value="GGT_lsub"/>
</dbReference>
<keyword evidence="7 11" id="KW-0012">Acyltransferase</keyword>
<feature type="active site" description="Nucleophile" evidence="9">
    <location>
        <position position="378"/>
    </location>
</feature>
<name>A0A9Q8X2X8_9GAMM</name>
<dbReference type="InterPro" id="IPR055262">
    <property type="entry name" value="GGT_CS"/>
</dbReference>
<evidence type="ECO:0000256" key="1">
    <source>
        <dbReference type="ARBA" id="ARBA00001049"/>
    </source>
</evidence>
<comment type="PTM">
    <text evidence="11">Cleaved by autocatalysis into a large and a small subunit.</text>
</comment>
<evidence type="ECO:0000313" key="12">
    <source>
        <dbReference type="EMBL" id="URQ63692.1"/>
    </source>
</evidence>
<accession>A0A9Q8X2X8</accession>
<dbReference type="AlphaFoldDB" id="A0A9Q8X2X8"/>
<evidence type="ECO:0000256" key="8">
    <source>
        <dbReference type="ARBA" id="ARBA00047417"/>
    </source>
</evidence>
<dbReference type="EC" id="3.4.19.13" evidence="11"/>
<gene>
    <name evidence="12" type="primary">ggt</name>
    <name evidence="12" type="ORF">M9B40_02705</name>
</gene>
<dbReference type="EC" id="2.3.2.2" evidence="11"/>
<keyword evidence="4 11" id="KW-0808">Transferase</keyword>
<evidence type="ECO:0000256" key="6">
    <source>
        <dbReference type="ARBA" id="ARBA00023145"/>
    </source>
</evidence>
<dbReference type="EMBL" id="CP097966">
    <property type="protein sequence ID" value="URQ63692.1"/>
    <property type="molecule type" value="Genomic_DNA"/>
</dbReference>
<keyword evidence="5 11" id="KW-0378">Hydrolase</keyword>
<dbReference type="InterPro" id="IPR051792">
    <property type="entry name" value="GGT_bact"/>
</dbReference>
<protein>
    <recommendedName>
        <fullName evidence="11">Glutathione hydrolase proenzyme</fullName>
        <ecNumber evidence="11">2.3.2.2</ecNumber>
        <ecNumber evidence="11">3.4.19.13</ecNumber>
    </recommendedName>
    <component>
        <recommendedName>
            <fullName evidence="11">Glutathione hydrolase large chain</fullName>
        </recommendedName>
    </component>
    <component>
        <recommendedName>
            <fullName evidence="11">Glutathione hydrolase small chain</fullName>
        </recommendedName>
    </component>
</protein>
<keyword evidence="11" id="KW-0317">Glutathione biosynthesis</keyword>
<evidence type="ECO:0000256" key="4">
    <source>
        <dbReference type="ARBA" id="ARBA00022679"/>
    </source>
</evidence>
<evidence type="ECO:0000256" key="10">
    <source>
        <dbReference type="PIRSR" id="PIRSR600101-2"/>
    </source>
</evidence>
<dbReference type="Gene3D" id="1.10.246.130">
    <property type="match status" value="1"/>
</dbReference>
<comment type="catalytic activity">
    <reaction evidence="1 11">
        <text>an S-substituted glutathione + H2O = an S-substituted L-cysteinylglycine + L-glutamate</text>
        <dbReference type="Rhea" id="RHEA:59468"/>
        <dbReference type="ChEBI" id="CHEBI:15377"/>
        <dbReference type="ChEBI" id="CHEBI:29985"/>
        <dbReference type="ChEBI" id="CHEBI:90779"/>
        <dbReference type="ChEBI" id="CHEBI:143103"/>
        <dbReference type="EC" id="3.4.19.13"/>
    </reaction>
</comment>